<dbReference type="Proteomes" id="UP000435112">
    <property type="component" value="Unassembled WGS sequence"/>
</dbReference>
<evidence type="ECO:0000256" key="1">
    <source>
        <dbReference type="SAM" id="MobiDB-lite"/>
    </source>
</evidence>
<dbReference type="AlphaFoldDB" id="A0A6A3I6Y3"/>
<dbReference type="Proteomes" id="UP000429607">
    <property type="component" value="Unassembled WGS sequence"/>
</dbReference>
<organism evidence="4 8">
    <name type="scientific">Phytophthora rubi</name>
    <dbReference type="NCBI Taxonomy" id="129364"/>
    <lineage>
        <taxon>Eukaryota</taxon>
        <taxon>Sar</taxon>
        <taxon>Stramenopiles</taxon>
        <taxon>Oomycota</taxon>
        <taxon>Peronosporomycetes</taxon>
        <taxon>Peronosporales</taxon>
        <taxon>Peronosporaceae</taxon>
        <taxon>Phytophthora</taxon>
    </lineage>
</organism>
<protein>
    <recommendedName>
        <fullName evidence="9">Secreted protein</fullName>
    </recommendedName>
</protein>
<sequence length="89" mass="9490">MCCCRCRLSAWCTNCPCTVVRLCRALFLLPAAANWTDATIWLCRMPDASGIVAAAAVKLTTARSGSSPMHCTMDGGGSRCQGDSCEKRV</sequence>
<feature type="region of interest" description="Disordered" evidence="1">
    <location>
        <begin position="65"/>
        <end position="89"/>
    </location>
</feature>
<feature type="chain" id="PRO_5036164309" description="Secreted protein" evidence="2">
    <location>
        <begin position="39"/>
        <end position="89"/>
    </location>
</feature>
<dbReference type="EMBL" id="QXFV01003593">
    <property type="protein sequence ID" value="KAE8975424.1"/>
    <property type="molecule type" value="Genomic_DNA"/>
</dbReference>
<dbReference type="OrthoDB" id="10281292at2759"/>
<dbReference type="EMBL" id="QXFU01003231">
    <property type="protein sequence ID" value="KAE8977172.1"/>
    <property type="molecule type" value="Genomic_DNA"/>
</dbReference>
<keyword evidence="7" id="KW-1185">Reference proteome</keyword>
<gene>
    <name evidence="3" type="ORF">PR001_g25708</name>
    <name evidence="4" type="ORF">PR002_g25092</name>
    <name evidence="5" type="ORF">PR003_g26245</name>
</gene>
<feature type="signal peptide" evidence="2">
    <location>
        <begin position="1"/>
        <end position="38"/>
    </location>
</feature>
<evidence type="ECO:0000313" key="5">
    <source>
        <dbReference type="EMBL" id="KAE9286696.1"/>
    </source>
</evidence>
<accession>A0A6A3I6Y3</accession>
<evidence type="ECO:0000313" key="3">
    <source>
        <dbReference type="EMBL" id="KAE8975424.1"/>
    </source>
</evidence>
<name>A0A6A3I6Y3_9STRA</name>
<comment type="caution">
    <text evidence="4">The sequence shown here is derived from an EMBL/GenBank/DDBJ whole genome shotgun (WGS) entry which is preliminary data.</text>
</comment>
<evidence type="ECO:0000313" key="4">
    <source>
        <dbReference type="EMBL" id="KAE8977172.1"/>
    </source>
</evidence>
<reference evidence="6 8" key="1">
    <citation type="submission" date="2018-09" db="EMBL/GenBank/DDBJ databases">
        <title>Genomic investigation of the strawberry pathogen Phytophthora fragariae indicates pathogenicity is determined by transcriptional variation in three key races.</title>
        <authorList>
            <person name="Adams T.M."/>
            <person name="Armitage A.D."/>
            <person name="Sobczyk M.K."/>
            <person name="Bates H.J."/>
            <person name="Dunwell J.M."/>
            <person name="Nellist C.F."/>
            <person name="Harrison R.J."/>
        </authorList>
    </citation>
    <scope>NUCLEOTIDE SEQUENCE [LARGE SCALE GENOMIC DNA]</scope>
    <source>
        <strain evidence="3 6">SCRP249</strain>
        <strain evidence="4 8">SCRP324</strain>
        <strain evidence="5 7">SCRP333</strain>
    </source>
</reference>
<proteinExistence type="predicted"/>
<dbReference type="Proteomes" id="UP000434957">
    <property type="component" value="Unassembled WGS sequence"/>
</dbReference>
<evidence type="ECO:0000256" key="2">
    <source>
        <dbReference type="SAM" id="SignalP"/>
    </source>
</evidence>
<evidence type="ECO:0000313" key="6">
    <source>
        <dbReference type="Proteomes" id="UP000429607"/>
    </source>
</evidence>
<evidence type="ECO:0000313" key="7">
    <source>
        <dbReference type="Proteomes" id="UP000434957"/>
    </source>
</evidence>
<evidence type="ECO:0008006" key="9">
    <source>
        <dbReference type="Google" id="ProtNLM"/>
    </source>
</evidence>
<dbReference type="EMBL" id="QXFT01003351">
    <property type="protein sequence ID" value="KAE9286696.1"/>
    <property type="molecule type" value="Genomic_DNA"/>
</dbReference>
<evidence type="ECO:0000313" key="8">
    <source>
        <dbReference type="Proteomes" id="UP000435112"/>
    </source>
</evidence>
<keyword evidence="2" id="KW-0732">Signal</keyword>